<name>A0ABX3L2B8_9PAST</name>
<evidence type="ECO:0000313" key="2">
    <source>
        <dbReference type="Proteomes" id="UP000188820"/>
    </source>
</evidence>
<reference evidence="1 2" key="1">
    <citation type="submission" date="2016-10" db="EMBL/GenBank/DDBJ databases">
        <title>Rodentibacter gen. nov. and new species.</title>
        <authorList>
            <person name="Christensen H."/>
        </authorList>
    </citation>
    <scope>NUCLEOTIDE SEQUENCE [LARGE SCALE GENOMIC DNA]</scope>
    <source>
        <strain evidence="1 2">1998236014</strain>
    </source>
</reference>
<dbReference type="InterPro" id="IPR038338">
    <property type="entry name" value="PriC_sf"/>
</dbReference>
<dbReference type="Gene3D" id="1.20.1270.340">
    <property type="match status" value="1"/>
</dbReference>
<dbReference type="EMBL" id="MLAA01000009">
    <property type="protein sequence ID" value="OOF70612.1"/>
    <property type="molecule type" value="Genomic_DNA"/>
</dbReference>
<dbReference type="InterPro" id="IPR010890">
    <property type="entry name" value="PriC"/>
</dbReference>
<dbReference type="Proteomes" id="UP000188820">
    <property type="component" value="Unassembled WGS sequence"/>
</dbReference>
<dbReference type="RefSeq" id="WP_077462734.1">
    <property type="nucleotide sequence ID" value="NZ_MLAA01000009.1"/>
</dbReference>
<sequence>MAIQQLIQTLEQKVQKIYCTLQEKKEQKIIAKFDRTLFSENGQSIDFYLQEIEQTLQKIKSLSEGTVEQYQFLGQKLIAQCKTLSDAIDNQSKHTVYKQNTSFQSQPKVTHPVHRLPPRERLMEYYTYLRLLTEKYEQAEGLCNLSTNNEQKIKYARQAEQLKLRRTKCLDAIELLEEYLAFKEEQENI</sequence>
<evidence type="ECO:0000313" key="1">
    <source>
        <dbReference type="EMBL" id="OOF70612.1"/>
    </source>
</evidence>
<keyword evidence="2" id="KW-1185">Reference proteome</keyword>
<proteinExistence type="predicted"/>
<organism evidence="1 2">
    <name type="scientific">Rodentibacter caecimuris</name>
    <dbReference type="NCBI Taxonomy" id="1796644"/>
    <lineage>
        <taxon>Bacteria</taxon>
        <taxon>Pseudomonadati</taxon>
        <taxon>Pseudomonadota</taxon>
        <taxon>Gammaproteobacteria</taxon>
        <taxon>Pasteurellales</taxon>
        <taxon>Pasteurellaceae</taxon>
        <taxon>Rodentibacter</taxon>
    </lineage>
</organism>
<accession>A0ABX3L2B8</accession>
<gene>
    <name evidence="1" type="ORF">BKG89_03110</name>
</gene>
<evidence type="ECO:0008006" key="3">
    <source>
        <dbReference type="Google" id="ProtNLM"/>
    </source>
</evidence>
<comment type="caution">
    <text evidence="1">The sequence shown here is derived from an EMBL/GenBank/DDBJ whole genome shotgun (WGS) entry which is preliminary data.</text>
</comment>
<dbReference type="Pfam" id="PF07445">
    <property type="entry name" value="PriC"/>
    <property type="match status" value="1"/>
</dbReference>
<protein>
    <recommendedName>
        <fullName evidence="3">Primosomal replication protein N</fullName>
    </recommendedName>
</protein>